<name>A0A426U1H4_9CHLR</name>
<dbReference type="CDD" id="cd02440">
    <property type="entry name" value="AdoMet_MTases"/>
    <property type="match status" value="1"/>
</dbReference>
<dbReference type="GO" id="GO:0003723">
    <property type="term" value="F:RNA binding"/>
    <property type="evidence" value="ECO:0007669"/>
    <property type="project" value="InterPro"/>
</dbReference>
<dbReference type="InterPro" id="IPR029063">
    <property type="entry name" value="SAM-dependent_MTases_sf"/>
</dbReference>
<evidence type="ECO:0000256" key="3">
    <source>
        <dbReference type="ARBA" id="ARBA00022691"/>
    </source>
</evidence>
<organism evidence="6 7">
    <name type="scientific">Candidatus Viridilinea halotolerans</name>
    <dbReference type="NCBI Taxonomy" id="2491704"/>
    <lineage>
        <taxon>Bacteria</taxon>
        <taxon>Bacillati</taxon>
        <taxon>Chloroflexota</taxon>
        <taxon>Chloroflexia</taxon>
        <taxon>Chloroflexales</taxon>
        <taxon>Chloroflexineae</taxon>
        <taxon>Oscillochloridaceae</taxon>
        <taxon>Candidatus Viridilinea</taxon>
    </lineage>
</organism>
<sequence>MAIPEIQIDPTIRARLVQGHPWIYHNHVRAGRPLASGEWVRVRCGGFTAVGLWDAQSAIAVRLFSREVLPDANWIAERVWDAWELRSSLRDSGNTTAYRWIYGEGDGLPGLVVDRYGDYATMQTYAESVATIVPLVATALRRCDPELRGVLLREREPDEGEANDAPAHDMRLLWGEMPPQELVVQEHGLYMQANLFQGQKTGLFLDQRENRRYVEQITGGRSVLNCFAYTAAFSLYALRGGAAEVVSVDAGGGLAAAAAANVALNQLDAARHRFVTEDCFALLDGYAKAGRRFQIVILDPPSFARQKSNLHAALRAYTRLNALALRCVEPGGLLISASCTSQVSPEQFRNLLADAAAQTRTRLQIIHEAGQPIDHPVPAGFPEGRYLKFIVARALDAG</sequence>
<dbReference type="SUPFAM" id="SSF53335">
    <property type="entry name" value="S-adenosyl-L-methionine-dependent methyltransferases"/>
    <property type="match status" value="1"/>
</dbReference>
<dbReference type="InterPro" id="IPR015947">
    <property type="entry name" value="PUA-like_sf"/>
</dbReference>
<dbReference type="InterPro" id="IPR036974">
    <property type="entry name" value="PUA_sf"/>
</dbReference>
<dbReference type="InterPro" id="IPR041532">
    <property type="entry name" value="RlmI-like_PUA"/>
</dbReference>
<comment type="caution">
    <text evidence="6">The sequence shown here is derived from an EMBL/GenBank/DDBJ whole genome shotgun (WGS) entry which is preliminary data.</text>
</comment>
<dbReference type="InterPro" id="IPR019614">
    <property type="entry name" value="SAM-dep_methyl-trfase"/>
</dbReference>
<dbReference type="Pfam" id="PF17785">
    <property type="entry name" value="PUA_3"/>
    <property type="match status" value="1"/>
</dbReference>
<gene>
    <name evidence="6" type="ORF">EI684_09160</name>
</gene>
<dbReference type="Gene3D" id="3.30.750.80">
    <property type="entry name" value="RNA methyltransferase domain (HRMD) like"/>
    <property type="match status" value="1"/>
</dbReference>
<keyword evidence="3" id="KW-0949">S-adenosyl-L-methionine</keyword>
<dbReference type="Gene3D" id="2.30.130.10">
    <property type="entry name" value="PUA domain"/>
    <property type="match status" value="1"/>
</dbReference>
<dbReference type="Proteomes" id="UP000280307">
    <property type="component" value="Unassembled WGS sequence"/>
</dbReference>
<protein>
    <submittedName>
        <fullName evidence="6">Class I SAM-dependent rRNA methyltransferase</fullName>
    </submittedName>
</protein>
<evidence type="ECO:0000313" key="6">
    <source>
        <dbReference type="EMBL" id="RRR73220.1"/>
    </source>
</evidence>
<keyword evidence="1 6" id="KW-0489">Methyltransferase</keyword>
<dbReference type="EMBL" id="RSAS01000350">
    <property type="protein sequence ID" value="RRR73220.1"/>
    <property type="molecule type" value="Genomic_DNA"/>
</dbReference>
<evidence type="ECO:0000313" key="7">
    <source>
        <dbReference type="Proteomes" id="UP000280307"/>
    </source>
</evidence>
<dbReference type="Pfam" id="PF10672">
    <property type="entry name" value="Methyltrans_SAM"/>
    <property type="match status" value="1"/>
</dbReference>
<evidence type="ECO:0000256" key="2">
    <source>
        <dbReference type="ARBA" id="ARBA00022679"/>
    </source>
</evidence>
<dbReference type="GO" id="GO:0008168">
    <property type="term" value="F:methyltransferase activity"/>
    <property type="evidence" value="ECO:0007669"/>
    <property type="project" value="UniProtKB-KW"/>
</dbReference>
<dbReference type="PANTHER" id="PTHR43042">
    <property type="entry name" value="SAM-DEPENDENT METHYLTRANSFERASE"/>
    <property type="match status" value="1"/>
</dbReference>
<dbReference type="GO" id="GO:0032259">
    <property type="term" value="P:methylation"/>
    <property type="evidence" value="ECO:0007669"/>
    <property type="project" value="UniProtKB-KW"/>
</dbReference>
<feature type="domain" description="S-adenosylmethionine-dependent methyltransferase" evidence="4">
    <location>
        <begin position="181"/>
        <end position="348"/>
    </location>
</feature>
<dbReference type="CDD" id="cd11572">
    <property type="entry name" value="RlmI_M_like"/>
    <property type="match status" value="1"/>
</dbReference>
<feature type="domain" description="RlmI-like PUA" evidence="5">
    <location>
        <begin position="6"/>
        <end position="66"/>
    </location>
</feature>
<evidence type="ECO:0000256" key="1">
    <source>
        <dbReference type="ARBA" id="ARBA00022603"/>
    </source>
</evidence>
<proteinExistence type="predicted"/>
<evidence type="ECO:0000259" key="5">
    <source>
        <dbReference type="Pfam" id="PF17785"/>
    </source>
</evidence>
<reference evidence="6 7" key="1">
    <citation type="submission" date="2018-12" db="EMBL/GenBank/DDBJ databases">
        <title>Genome Sequence of Candidatus Viridilinea halotolerans isolated from saline sulfide-rich spring.</title>
        <authorList>
            <person name="Grouzdev D.S."/>
            <person name="Burganskaya E.I."/>
            <person name="Krutkina M.S."/>
            <person name="Sukhacheva M.V."/>
            <person name="Gorlenko V.M."/>
        </authorList>
    </citation>
    <scope>NUCLEOTIDE SEQUENCE [LARGE SCALE GENOMIC DNA]</scope>
    <source>
        <strain evidence="6">Chok-6</strain>
    </source>
</reference>
<dbReference type="PANTHER" id="PTHR43042:SF3">
    <property type="entry name" value="RIBOSOMAL RNA LARGE SUBUNIT METHYLTRANSFERASE YWBD-RELATED"/>
    <property type="match status" value="1"/>
</dbReference>
<keyword evidence="2 6" id="KW-0808">Transferase</keyword>
<dbReference type="Gene3D" id="3.40.50.150">
    <property type="entry name" value="Vaccinia Virus protein VP39"/>
    <property type="match status" value="1"/>
</dbReference>
<evidence type="ECO:0000259" key="4">
    <source>
        <dbReference type="Pfam" id="PF10672"/>
    </source>
</evidence>
<dbReference type="SUPFAM" id="SSF88697">
    <property type="entry name" value="PUA domain-like"/>
    <property type="match status" value="1"/>
</dbReference>
<accession>A0A426U1H4</accession>
<dbReference type="AlphaFoldDB" id="A0A426U1H4"/>